<dbReference type="Proteomes" id="UP000019487">
    <property type="component" value="Unassembled WGS sequence"/>
</dbReference>
<dbReference type="EMBL" id="AYSA01000195">
    <property type="protein sequence ID" value="ESZ95278.1"/>
    <property type="molecule type" value="Genomic_DNA"/>
</dbReference>
<feature type="region of interest" description="Disordered" evidence="1">
    <location>
        <begin position="91"/>
        <end position="135"/>
    </location>
</feature>
<feature type="compositionally biased region" description="Low complexity" evidence="1">
    <location>
        <begin position="107"/>
        <end position="122"/>
    </location>
</feature>
<evidence type="ECO:0000313" key="2">
    <source>
        <dbReference type="EMBL" id="ESZ95278.1"/>
    </source>
</evidence>
<feature type="region of interest" description="Disordered" evidence="1">
    <location>
        <begin position="1"/>
        <end position="29"/>
    </location>
</feature>
<protein>
    <submittedName>
        <fullName evidence="2">Uncharacterized protein</fullName>
    </submittedName>
</protein>
<sequence length="193" mass="21831">MGGLSHGPEFTSTSTPTSSHRRLLGRQSHDLSMVRRLADIMHITPPMNHTMAHEERLESVSPKHPSNDLVRLVTDVFTLVVLSVPVLTVASRDEEKENEKEKKKSHTPTTPTYTSPTHHSTTPSPPPLTPKHRTPVFRTHKSNQHHIFNCNGTGSPSITRTSGSGYDYWCWETDGEMYICETEQRLRREIKEG</sequence>
<dbReference type="AlphaFoldDB" id="W9CH48"/>
<keyword evidence="3" id="KW-1185">Reference proteome</keyword>
<organism evidence="2 3">
    <name type="scientific">Sclerotinia borealis (strain F-4128)</name>
    <dbReference type="NCBI Taxonomy" id="1432307"/>
    <lineage>
        <taxon>Eukaryota</taxon>
        <taxon>Fungi</taxon>
        <taxon>Dikarya</taxon>
        <taxon>Ascomycota</taxon>
        <taxon>Pezizomycotina</taxon>
        <taxon>Leotiomycetes</taxon>
        <taxon>Helotiales</taxon>
        <taxon>Sclerotiniaceae</taxon>
        <taxon>Sclerotinia</taxon>
    </lineage>
</organism>
<gene>
    <name evidence="2" type="ORF">SBOR_4332</name>
</gene>
<comment type="caution">
    <text evidence="2">The sequence shown here is derived from an EMBL/GenBank/DDBJ whole genome shotgun (WGS) entry which is preliminary data.</text>
</comment>
<dbReference type="HOGENOM" id="CLU_1409562_0_0_1"/>
<name>W9CH48_SCLBF</name>
<accession>W9CH48</accession>
<proteinExistence type="predicted"/>
<reference evidence="2 3" key="1">
    <citation type="journal article" date="2014" name="Genome Announc.">
        <title>Draft genome sequence of Sclerotinia borealis, a psychrophilic plant pathogenic fungus.</title>
        <authorList>
            <person name="Mardanov A.V."/>
            <person name="Beletsky A.V."/>
            <person name="Kadnikov V.V."/>
            <person name="Ignatov A.N."/>
            <person name="Ravin N.V."/>
        </authorList>
    </citation>
    <scope>NUCLEOTIDE SEQUENCE [LARGE SCALE GENOMIC DNA]</scope>
    <source>
        <strain evidence="3">F-4157</strain>
    </source>
</reference>
<evidence type="ECO:0000313" key="3">
    <source>
        <dbReference type="Proteomes" id="UP000019487"/>
    </source>
</evidence>
<evidence type="ECO:0000256" key="1">
    <source>
        <dbReference type="SAM" id="MobiDB-lite"/>
    </source>
</evidence>
<feature type="compositionally biased region" description="Basic and acidic residues" evidence="1">
    <location>
        <begin position="91"/>
        <end position="102"/>
    </location>
</feature>